<dbReference type="Proteomes" id="UP000319716">
    <property type="component" value="Unassembled WGS sequence"/>
</dbReference>
<evidence type="ECO:0000256" key="1">
    <source>
        <dbReference type="SAM" id="MobiDB-lite"/>
    </source>
</evidence>
<comment type="caution">
    <text evidence="2">The sequence shown here is derived from an EMBL/GenBank/DDBJ whole genome shotgun (WGS) entry which is preliminary data.</text>
</comment>
<feature type="compositionally biased region" description="Polar residues" evidence="1">
    <location>
        <begin position="27"/>
        <end position="40"/>
    </location>
</feature>
<reference evidence="2 3" key="1">
    <citation type="submission" date="2017-11" db="EMBL/GenBank/DDBJ databases">
        <title>Draft Genome Sequence of Sporolactobacillus inulinus NBRC 111894 Isolated from Koso, a Japanese Sugar-Vegetable Fermented Beverage.</title>
        <authorList>
            <person name="Chiou T.Y."/>
            <person name="Oshima K."/>
            <person name="Suda W."/>
            <person name="Hattori M."/>
            <person name="Takahashi T."/>
        </authorList>
    </citation>
    <scope>NUCLEOTIDE SEQUENCE [LARGE SCALE GENOMIC DNA]</scope>
    <source>
        <strain evidence="2 3">NBRC111894</strain>
    </source>
</reference>
<gene>
    <name evidence="2" type="ORF">NBRC111894_4591</name>
</gene>
<dbReference type="AlphaFoldDB" id="A0A4Y1ZIR1"/>
<dbReference type="EMBL" id="BEXB01000079">
    <property type="protein sequence ID" value="GAY79037.1"/>
    <property type="molecule type" value="Genomic_DNA"/>
</dbReference>
<feature type="region of interest" description="Disordered" evidence="1">
    <location>
        <begin position="21"/>
        <end position="40"/>
    </location>
</feature>
<evidence type="ECO:0000313" key="2">
    <source>
        <dbReference type="EMBL" id="GAY79037.1"/>
    </source>
</evidence>
<evidence type="ECO:0000313" key="3">
    <source>
        <dbReference type="Proteomes" id="UP000319716"/>
    </source>
</evidence>
<organism evidence="2 3">
    <name type="scientific">Sporolactobacillus inulinus</name>
    <dbReference type="NCBI Taxonomy" id="2078"/>
    <lineage>
        <taxon>Bacteria</taxon>
        <taxon>Bacillati</taxon>
        <taxon>Bacillota</taxon>
        <taxon>Bacilli</taxon>
        <taxon>Bacillales</taxon>
        <taxon>Sporolactobacillaceae</taxon>
        <taxon>Sporolactobacillus</taxon>
    </lineage>
</organism>
<accession>A0A4Y1ZIR1</accession>
<name>A0A4Y1ZIR1_9BACL</name>
<proteinExistence type="predicted"/>
<sequence>MELKTIDSDRPFGYHCCMKNKDKNKITNDSSCSSKSDFNE</sequence>
<protein>
    <submittedName>
        <fullName evidence="2">Uncharacterized protein</fullName>
    </submittedName>
</protein>